<dbReference type="eggNOG" id="COG0420">
    <property type="taxonomic scope" value="Bacteria"/>
</dbReference>
<keyword evidence="1" id="KW-0378">Hydrolase</keyword>
<reference evidence="2 3" key="1">
    <citation type="journal article" date="2009" name="J. Bacteriol.">
        <title>Complete genome sequence of Macrococcus caseolyticus strain JCSCS5402, reflecting the ancestral genome of the human-pathogenic staphylococci.</title>
        <authorList>
            <person name="Baba T."/>
            <person name="Kuwahara-Arai K."/>
            <person name="Uchiyama I."/>
            <person name="Takeuchi F."/>
            <person name="Ito T."/>
            <person name="Hiramatsu K."/>
        </authorList>
    </citation>
    <scope>NUCLEOTIDE SEQUENCE [LARGE SCALE GENOMIC DNA]</scope>
    <source>
        <strain evidence="2 3">JCSC5402</strain>
    </source>
</reference>
<gene>
    <name evidence="2" type="ordered locus">MCCL_1561</name>
</gene>
<dbReference type="CDD" id="cd00840">
    <property type="entry name" value="MPP_Mre11_N"/>
    <property type="match status" value="1"/>
</dbReference>
<dbReference type="Proteomes" id="UP000001383">
    <property type="component" value="Chromosome"/>
</dbReference>
<sequence length="398" mass="46778">MRVMMIKFIHCSDIRLDEPFQLVGNVPEYIMKSIRNSSFQSLKRVVDDAIEKKVDFIIISGNLFSSKNRNIKADDYAAKQFARLKEENIYVYYIQGIEDNMSMQSFYKFPDNVIVFSDEVQTYELVTKNKSRVFFHGFSYKEHSHYEYKLDQYPVNEVNQTIHIGILNGLHHKLKGEDTHTEFHIEELNRKLYHYWALGGFNRHMTLNELPHMHYPGKLQATSFMESGDSGYMYVEGDSSQLNATFVPVNMITFHETVLNLSSIERHAVYQEIEAFKQSVRTNGRQLYRLTLKNDDETLIDQQMLAQIKEQIQIAEMAEEQFVWIDDIYTDEKHAPHTLKDEFSDVLHDLSYLTLAKEPVQQSYIQKFVSFGEVNTERLIDYGEAHLKMLMKGDRHED</sequence>
<dbReference type="InterPro" id="IPR029052">
    <property type="entry name" value="Metallo-depent_PP-like"/>
</dbReference>
<accession>B9E7V0</accession>
<evidence type="ECO:0000313" key="3">
    <source>
        <dbReference type="Proteomes" id="UP000001383"/>
    </source>
</evidence>
<dbReference type="STRING" id="458233.MCCL_1561"/>
<dbReference type="KEGG" id="mcl:MCCL_1561"/>
<evidence type="ECO:0000313" key="2">
    <source>
        <dbReference type="EMBL" id="BAH18268.1"/>
    </source>
</evidence>
<dbReference type="InterPro" id="IPR050535">
    <property type="entry name" value="DNA_Repair-Maintenance_Comp"/>
</dbReference>
<dbReference type="GO" id="GO:0016787">
    <property type="term" value="F:hydrolase activity"/>
    <property type="evidence" value="ECO:0007669"/>
    <property type="project" value="UniProtKB-KW"/>
</dbReference>
<name>B9E7V0_MACCJ</name>
<evidence type="ECO:0000256" key="1">
    <source>
        <dbReference type="ARBA" id="ARBA00022801"/>
    </source>
</evidence>
<evidence type="ECO:0008006" key="4">
    <source>
        <dbReference type="Google" id="ProtNLM"/>
    </source>
</evidence>
<dbReference type="InterPro" id="IPR041796">
    <property type="entry name" value="Mre11_N"/>
</dbReference>
<protein>
    <recommendedName>
        <fullName evidence="4">DNA repair exonuclease</fullName>
    </recommendedName>
</protein>
<dbReference type="PANTHER" id="PTHR30337">
    <property type="entry name" value="COMPONENT OF ATP-DEPENDENT DSDNA EXONUCLEASE"/>
    <property type="match status" value="1"/>
</dbReference>
<proteinExistence type="predicted"/>
<dbReference type="PANTHER" id="PTHR30337:SF7">
    <property type="entry name" value="PHOSPHOESTERASE"/>
    <property type="match status" value="1"/>
</dbReference>
<dbReference type="Gene3D" id="3.60.21.10">
    <property type="match status" value="1"/>
</dbReference>
<dbReference type="EMBL" id="AP009484">
    <property type="protein sequence ID" value="BAH18268.1"/>
    <property type="molecule type" value="Genomic_DNA"/>
</dbReference>
<dbReference type="HOGENOM" id="CLU_026621_4_0_9"/>
<organism evidence="2 3">
    <name type="scientific">Macrococcus caseolyticus (strain JCSC5402)</name>
    <name type="common">Macrococcoides caseolyticum</name>
    <dbReference type="NCBI Taxonomy" id="458233"/>
    <lineage>
        <taxon>Bacteria</taxon>
        <taxon>Bacillati</taxon>
        <taxon>Bacillota</taxon>
        <taxon>Bacilli</taxon>
        <taxon>Bacillales</taxon>
        <taxon>Staphylococcaceae</taxon>
        <taxon>Macrococcoides</taxon>
    </lineage>
</organism>
<dbReference type="SUPFAM" id="SSF56300">
    <property type="entry name" value="Metallo-dependent phosphatases"/>
    <property type="match status" value="1"/>
</dbReference>
<dbReference type="AlphaFoldDB" id="B9E7V0"/>